<feature type="compositionally biased region" description="Low complexity" evidence="1">
    <location>
        <begin position="114"/>
        <end position="129"/>
    </location>
</feature>
<organism evidence="2 3">
    <name type="scientific">Zea mays</name>
    <name type="common">Maize</name>
    <dbReference type="NCBI Taxonomy" id="4577"/>
    <lineage>
        <taxon>Eukaryota</taxon>
        <taxon>Viridiplantae</taxon>
        <taxon>Streptophyta</taxon>
        <taxon>Embryophyta</taxon>
        <taxon>Tracheophyta</taxon>
        <taxon>Spermatophyta</taxon>
        <taxon>Magnoliopsida</taxon>
        <taxon>Liliopsida</taxon>
        <taxon>Poales</taxon>
        <taxon>Poaceae</taxon>
        <taxon>PACMAD clade</taxon>
        <taxon>Panicoideae</taxon>
        <taxon>Andropogonodae</taxon>
        <taxon>Andropogoneae</taxon>
        <taxon>Tripsacinae</taxon>
        <taxon>Zea</taxon>
    </lineage>
</organism>
<dbReference type="AlphaFoldDB" id="A0A804M0T2"/>
<keyword evidence="3" id="KW-1185">Reference proteome</keyword>
<dbReference type="InParanoid" id="A0A804M0T2"/>
<dbReference type="EnsemblPlants" id="Zm00001eb050590_T001">
    <property type="protein sequence ID" value="Zm00001eb050590_P001"/>
    <property type="gene ID" value="Zm00001eb050590"/>
</dbReference>
<reference evidence="2" key="2">
    <citation type="submission" date="2019-07" db="EMBL/GenBank/DDBJ databases">
        <authorList>
            <person name="Seetharam A."/>
            <person name="Woodhouse M."/>
            <person name="Cannon E."/>
        </authorList>
    </citation>
    <scope>NUCLEOTIDE SEQUENCE [LARGE SCALE GENOMIC DNA]</scope>
    <source>
        <strain evidence="2">cv. B73</strain>
    </source>
</reference>
<accession>A0A804M0T2</accession>
<dbReference type="Gramene" id="Zm00001eb050590_T001">
    <property type="protein sequence ID" value="Zm00001eb050590_P001"/>
    <property type="gene ID" value="Zm00001eb050590"/>
</dbReference>
<evidence type="ECO:0000313" key="3">
    <source>
        <dbReference type="Proteomes" id="UP000007305"/>
    </source>
</evidence>
<reference evidence="3" key="1">
    <citation type="submission" date="2015-12" db="EMBL/GenBank/DDBJ databases">
        <title>Update maize B73 reference genome by single molecule sequencing technologies.</title>
        <authorList>
            <consortium name="Maize Genome Sequencing Project"/>
            <person name="Ware D."/>
        </authorList>
    </citation>
    <scope>NUCLEOTIDE SEQUENCE [LARGE SCALE GENOMIC DNA]</scope>
    <source>
        <strain evidence="3">cv. B73</strain>
    </source>
</reference>
<dbReference type="Proteomes" id="UP000007305">
    <property type="component" value="Chromosome 1"/>
</dbReference>
<protein>
    <submittedName>
        <fullName evidence="2">Uncharacterized protein</fullName>
    </submittedName>
</protein>
<feature type="region of interest" description="Disordered" evidence="1">
    <location>
        <begin position="102"/>
        <end position="129"/>
    </location>
</feature>
<evidence type="ECO:0000313" key="2">
    <source>
        <dbReference type="EnsemblPlants" id="Zm00001eb050590_P001"/>
    </source>
</evidence>
<name>A0A804M0T2_MAIZE</name>
<evidence type="ECO:0000256" key="1">
    <source>
        <dbReference type="SAM" id="MobiDB-lite"/>
    </source>
</evidence>
<proteinExistence type="predicted"/>
<sequence>MRAQRAQKAGVPILAHRTRNTDACVVHYSNVSFFSFADLNVAFYVWIDAYVTDMASMNATRWSLMTRLAEEAAGNGNSLRLANGTLKRTWIRRAAHTWCTGWHSAPGTSPPTSAPGASPSSSTSCRSNSRPNNTYGIVKGSSCYVAYKVDGDLGITIPPGIAAPAAAAAATVQPPV</sequence>
<reference evidence="2" key="3">
    <citation type="submission" date="2021-05" db="UniProtKB">
        <authorList>
            <consortium name="EnsemblPlants"/>
        </authorList>
    </citation>
    <scope>IDENTIFICATION</scope>
    <source>
        <strain evidence="2">cv. B73</strain>
    </source>
</reference>